<dbReference type="OrthoDB" id="10583360at2759"/>
<dbReference type="Proteomes" id="UP000001542">
    <property type="component" value="Unassembled WGS sequence"/>
</dbReference>
<feature type="coiled-coil region" evidence="1">
    <location>
        <begin position="83"/>
        <end position="124"/>
    </location>
</feature>
<evidence type="ECO:0000313" key="3">
    <source>
        <dbReference type="EMBL" id="EAX84394.1"/>
    </source>
</evidence>
<proteinExistence type="predicted"/>
<protein>
    <submittedName>
        <fullName evidence="3">Uncharacterized protein</fullName>
    </submittedName>
</protein>
<reference evidence="3" key="2">
    <citation type="journal article" date="2007" name="Science">
        <title>Draft genome sequence of the sexually transmitted pathogen Trichomonas vaginalis.</title>
        <authorList>
            <person name="Carlton J.M."/>
            <person name="Hirt R.P."/>
            <person name="Silva J.C."/>
            <person name="Delcher A.L."/>
            <person name="Schatz M."/>
            <person name="Zhao Q."/>
            <person name="Wortman J.R."/>
            <person name="Bidwell S.L."/>
            <person name="Alsmark U.C.M."/>
            <person name="Besteiro S."/>
            <person name="Sicheritz-Ponten T."/>
            <person name="Noel C.J."/>
            <person name="Dacks J.B."/>
            <person name="Foster P.G."/>
            <person name="Simillion C."/>
            <person name="Van de Peer Y."/>
            <person name="Miranda-Saavedra D."/>
            <person name="Barton G.J."/>
            <person name="Westrop G.D."/>
            <person name="Mueller S."/>
            <person name="Dessi D."/>
            <person name="Fiori P.L."/>
            <person name="Ren Q."/>
            <person name="Paulsen I."/>
            <person name="Zhang H."/>
            <person name="Bastida-Corcuera F.D."/>
            <person name="Simoes-Barbosa A."/>
            <person name="Brown M.T."/>
            <person name="Hayes R.D."/>
            <person name="Mukherjee M."/>
            <person name="Okumura C.Y."/>
            <person name="Schneider R."/>
            <person name="Smith A.J."/>
            <person name="Vanacova S."/>
            <person name="Villalvazo M."/>
            <person name="Haas B.J."/>
            <person name="Pertea M."/>
            <person name="Feldblyum T.V."/>
            <person name="Utterback T.R."/>
            <person name="Shu C.L."/>
            <person name="Osoegawa K."/>
            <person name="de Jong P.J."/>
            <person name="Hrdy I."/>
            <person name="Horvathova L."/>
            <person name="Zubacova Z."/>
            <person name="Dolezal P."/>
            <person name="Malik S.B."/>
            <person name="Logsdon J.M. Jr."/>
            <person name="Henze K."/>
            <person name="Gupta A."/>
            <person name="Wang C.C."/>
            <person name="Dunne R.L."/>
            <person name="Upcroft J.A."/>
            <person name="Upcroft P."/>
            <person name="White O."/>
            <person name="Salzberg S.L."/>
            <person name="Tang P."/>
            <person name="Chiu C.-H."/>
            <person name="Lee Y.-S."/>
            <person name="Embley T.M."/>
            <person name="Coombs G.H."/>
            <person name="Mottram J.C."/>
            <person name="Tachezy J."/>
            <person name="Fraser-Liggett C.M."/>
            <person name="Johnson P.J."/>
        </authorList>
    </citation>
    <scope>NUCLEOTIDE SEQUENCE [LARGE SCALE GENOMIC DNA]</scope>
    <source>
        <strain evidence="3">G3</strain>
    </source>
</reference>
<dbReference type="KEGG" id="tva:4742027"/>
<dbReference type="InParanoid" id="A2GEM3"/>
<evidence type="ECO:0000256" key="2">
    <source>
        <dbReference type="SAM" id="MobiDB-lite"/>
    </source>
</evidence>
<organism evidence="3 4">
    <name type="scientific">Trichomonas vaginalis (strain ATCC PRA-98 / G3)</name>
    <dbReference type="NCBI Taxonomy" id="412133"/>
    <lineage>
        <taxon>Eukaryota</taxon>
        <taxon>Metamonada</taxon>
        <taxon>Parabasalia</taxon>
        <taxon>Trichomonadida</taxon>
        <taxon>Trichomonadidae</taxon>
        <taxon>Trichomonas</taxon>
    </lineage>
</organism>
<accession>A2GEM3</accession>
<feature type="region of interest" description="Disordered" evidence="2">
    <location>
        <begin position="508"/>
        <end position="527"/>
    </location>
</feature>
<dbReference type="RefSeq" id="XP_001297324.1">
    <property type="nucleotide sequence ID" value="XM_001297323.1"/>
</dbReference>
<reference evidence="3" key="1">
    <citation type="submission" date="2006-10" db="EMBL/GenBank/DDBJ databases">
        <authorList>
            <person name="Amadeo P."/>
            <person name="Zhao Q."/>
            <person name="Wortman J."/>
            <person name="Fraser-Liggett C."/>
            <person name="Carlton J."/>
        </authorList>
    </citation>
    <scope>NUCLEOTIDE SEQUENCE</scope>
    <source>
        <strain evidence="3">G3</strain>
    </source>
</reference>
<keyword evidence="4" id="KW-1185">Reference proteome</keyword>
<dbReference type="EMBL" id="DS115388">
    <property type="protein sequence ID" value="EAX84394.1"/>
    <property type="molecule type" value="Genomic_DNA"/>
</dbReference>
<gene>
    <name evidence="3" type="ORF">TVAG_585410</name>
</gene>
<dbReference type="VEuPathDB" id="TrichDB:TVAG_585410"/>
<name>A2GEM3_TRIV3</name>
<dbReference type="AlphaFoldDB" id="A2GEM3"/>
<dbReference type="VEuPathDB" id="TrichDB:TVAGG3_0817330"/>
<sequence>MNENETIPFPYNPQDIRFKQTSSKIFAKEGVKRPIDPYAWITSGTIKEIEKGLPLLHETQYAQSVVEVQKQSDNSITKTKDLLKAILDDNTDEELSLQEMKQQAEEERRQKLLKQQEIEERKRRNSSCFLHNKDSGDIISNIGTLNFKTIKKPLQLPEGENPFPEATHMKSFRPKMDSTIPIIKQEIKKSFKYGFEPFEGIETDEDFPIDGLMKPDSVPPPAETPVTGIDDADELDKETPSLLIDPYKQEIFWSKTKAPFTREEVNLLYTMRNQSDLMADRLEKRFDRQNQKRIASIRTTFQSRKAFMKRLDLIHQDIDRITNIGPGKGLAHVPQSPWVEASQLAMDDNTSLPYRKKQWQNFVDFIAQHGYISNDSQQRAAMNLRHFLMSGDAVDEKMFWNFMDQLSFDDFTVTSTMLIVEYLRRDFGVTMSDVVSYLQEKKVSTYFYDEACQMYDSVSTVKKQKKRIMVDPEHCDAQTLAQLGIWEKTNRIKFPHLKDSEEYKKIVGEKSKPKKKTKRRVSIDDRY</sequence>
<evidence type="ECO:0000313" key="4">
    <source>
        <dbReference type="Proteomes" id="UP000001542"/>
    </source>
</evidence>
<dbReference type="SMR" id="A2GEM3"/>
<evidence type="ECO:0000256" key="1">
    <source>
        <dbReference type="SAM" id="Coils"/>
    </source>
</evidence>
<keyword evidence="1" id="KW-0175">Coiled coil</keyword>